<comment type="caution">
    <text evidence="1">The sequence shown here is derived from an EMBL/GenBank/DDBJ whole genome shotgun (WGS) entry which is preliminary data.</text>
</comment>
<protein>
    <submittedName>
        <fullName evidence="1">Uncharacterized protein</fullName>
    </submittedName>
</protein>
<dbReference type="Proteomes" id="UP001060215">
    <property type="component" value="Chromosome 5"/>
</dbReference>
<sequence length="189" mass="20727">MLRDGFRRIRRRVIARWSASMGVAVFMIGPRRSSSFSVGLVGFPLSRSGGGIGEARRFSSARRLAAMGVSLSVIEEVNQQGCWSNLVDGLALAVRPEVVEVEVVLDTVASADDDPEDDDPKENFYSGDGLPQPEEVSDWVLSRINEVSQLLGVLFEGHEAEALQLFRPLRSLGGGMFLTNQGWCQLLQM</sequence>
<dbReference type="EMBL" id="CM045762">
    <property type="protein sequence ID" value="KAI8009722.1"/>
    <property type="molecule type" value="Genomic_DNA"/>
</dbReference>
<accession>A0ACC0H871</accession>
<evidence type="ECO:0000313" key="2">
    <source>
        <dbReference type="Proteomes" id="UP001060215"/>
    </source>
</evidence>
<keyword evidence="2" id="KW-1185">Reference proteome</keyword>
<proteinExistence type="predicted"/>
<reference evidence="1 2" key="1">
    <citation type="journal article" date="2022" name="Plant J.">
        <title>Chromosome-level genome of Camellia lanceoleosa provides a valuable resource for understanding genome evolution and self-incompatibility.</title>
        <authorList>
            <person name="Gong W."/>
            <person name="Xiao S."/>
            <person name="Wang L."/>
            <person name="Liao Z."/>
            <person name="Chang Y."/>
            <person name="Mo W."/>
            <person name="Hu G."/>
            <person name="Li W."/>
            <person name="Zhao G."/>
            <person name="Zhu H."/>
            <person name="Hu X."/>
            <person name="Ji K."/>
            <person name="Xiang X."/>
            <person name="Song Q."/>
            <person name="Yuan D."/>
            <person name="Jin S."/>
            <person name="Zhang L."/>
        </authorList>
    </citation>
    <scope>NUCLEOTIDE SEQUENCE [LARGE SCALE GENOMIC DNA]</scope>
    <source>
        <strain evidence="1">SQ_2022a</strain>
    </source>
</reference>
<organism evidence="1 2">
    <name type="scientific">Camellia lanceoleosa</name>
    <dbReference type="NCBI Taxonomy" id="1840588"/>
    <lineage>
        <taxon>Eukaryota</taxon>
        <taxon>Viridiplantae</taxon>
        <taxon>Streptophyta</taxon>
        <taxon>Embryophyta</taxon>
        <taxon>Tracheophyta</taxon>
        <taxon>Spermatophyta</taxon>
        <taxon>Magnoliopsida</taxon>
        <taxon>eudicotyledons</taxon>
        <taxon>Gunneridae</taxon>
        <taxon>Pentapetalae</taxon>
        <taxon>asterids</taxon>
        <taxon>Ericales</taxon>
        <taxon>Theaceae</taxon>
        <taxon>Camellia</taxon>
    </lineage>
</organism>
<gene>
    <name evidence="1" type="ORF">LOK49_LG06G02227</name>
</gene>
<evidence type="ECO:0000313" key="1">
    <source>
        <dbReference type="EMBL" id="KAI8009722.1"/>
    </source>
</evidence>
<name>A0ACC0H871_9ERIC</name>